<dbReference type="InterPro" id="IPR051198">
    <property type="entry name" value="BchE-like"/>
</dbReference>
<dbReference type="InterPro" id="IPR025274">
    <property type="entry name" value="DUF4070"/>
</dbReference>
<dbReference type="InterPro" id="IPR034466">
    <property type="entry name" value="Methyltransferase_Class_B"/>
</dbReference>
<evidence type="ECO:0000256" key="1">
    <source>
        <dbReference type="ARBA" id="ARBA00001966"/>
    </source>
</evidence>
<protein>
    <submittedName>
        <fullName evidence="10">Radical SAM superfamily enzyme YgiQ (UPF0313 family)</fullName>
    </submittedName>
</protein>
<dbReference type="RefSeq" id="WP_004788064.1">
    <property type="nucleotide sequence ID" value="NZ_SORO01000002.1"/>
</dbReference>
<dbReference type="InterPro" id="IPR007197">
    <property type="entry name" value="rSAM"/>
</dbReference>
<evidence type="ECO:0000256" key="7">
    <source>
        <dbReference type="ARBA" id="ARBA00023014"/>
    </source>
</evidence>
<gene>
    <name evidence="10" type="ORF">CLV96_3198</name>
</gene>
<dbReference type="PROSITE" id="PS51332">
    <property type="entry name" value="B12_BINDING"/>
    <property type="match status" value="1"/>
</dbReference>
<dbReference type="STRING" id="1193051.LEP1GSC017_0099"/>
<dbReference type="SFLD" id="SFLDG01123">
    <property type="entry name" value="methyltransferase_(Class_B)"/>
    <property type="match status" value="1"/>
</dbReference>
<organism evidence="10 11">
    <name type="scientific">Leptospira meyeri</name>
    <dbReference type="NCBI Taxonomy" id="29508"/>
    <lineage>
        <taxon>Bacteria</taxon>
        <taxon>Pseudomonadati</taxon>
        <taxon>Spirochaetota</taxon>
        <taxon>Spirochaetia</taxon>
        <taxon>Leptospirales</taxon>
        <taxon>Leptospiraceae</taxon>
        <taxon>Leptospira</taxon>
    </lineage>
</organism>
<dbReference type="PANTHER" id="PTHR43409:SF7">
    <property type="entry name" value="BLL1977 PROTEIN"/>
    <property type="match status" value="1"/>
</dbReference>
<dbReference type="CDD" id="cd01335">
    <property type="entry name" value="Radical_SAM"/>
    <property type="match status" value="1"/>
</dbReference>
<comment type="caution">
    <text evidence="10">The sequence shown here is derived from an EMBL/GenBank/DDBJ whole genome shotgun (WGS) entry which is preliminary data.</text>
</comment>
<dbReference type="Pfam" id="PF04055">
    <property type="entry name" value="Radical_SAM"/>
    <property type="match status" value="1"/>
</dbReference>
<keyword evidence="4" id="KW-0949">S-adenosyl-L-methionine</keyword>
<dbReference type="InterPro" id="IPR023404">
    <property type="entry name" value="rSAM_horseshoe"/>
</dbReference>
<dbReference type="Gene3D" id="3.80.30.20">
    <property type="entry name" value="tm_1862 like domain"/>
    <property type="match status" value="1"/>
</dbReference>
<dbReference type="AlphaFoldDB" id="A0A4R8MTQ1"/>
<reference evidence="10 11" key="1">
    <citation type="submission" date="2019-03" db="EMBL/GenBank/DDBJ databases">
        <title>Genomic Encyclopedia of Archaeal and Bacterial Type Strains, Phase II (KMG-II): from individual species to whole genera.</title>
        <authorList>
            <person name="Goeker M."/>
        </authorList>
    </citation>
    <scope>NUCLEOTIDE SEQUENCE [LARGE SCALE GENOMIC DNA]</scope>
    <source>
        <strain evidence="10 11">DSM 21537</strain>
    </source>
</reference>
<feature type="domain" description="Radical SAM core" evidence="9">
    <location>
        <begin position="166"/>
        <end position="387"/>
    </location>
</feature>
<dbReference type="SMART" id="SM00729">
    <property type="entry name" value="Elp3"/>
    <property type="match status" value="1"/>
</dbReference>
<feature type="domain" description="B12-binding" evidence="8">
    <location>
        <begin position="4"/>
        <end position="139"/>
    </location>
</feature>
<dbReference type="Pfam" id="PF02310">
    <property type="entry name" value="B12-binding"/>
    <property type="match status" value="1"/>
</dbReference>
<accession>A0A4R8MTQ1</accession>
<dbReference type="GO" id="GO:0005829">
    <property type="term" value="C:cytosol"/>
    <property type="evidence" value="ECO:0007669"/>
    <property type="project" value="TreeGrafter"/>
</dbReference>
<evidence type="ECO:0000256" key="5">
    <source>
        <dbReference type="ARBA" id="ARBA00022723"/>
    </source>
</evidence>
<dbReference type="PANTHER" id="PTHR43409">
    <property type="entry name" value="ANAEROBIC MAGNESIUM-PROTOPORPHYRIN IX MONOMETHYL ESTER CYCLASE-RELATED"/>
    <property type="match status" value="1"/>
</dbReference>
<dbReference type="GO" id="GO:0046872">
    <property type="term" value="F:metal ion binding"/>
    <property type="evidence" value="ECO:0007669"/>
    <property type="project" value="UniProtKB-KW"/>
</dbReference>
<comment type="cofactor">
    <cofactor evidence="1">
        <name>[4Fe-4S] cluster</name>
        <dbReference type="ChEBI" id="CHEBI:49883"/>
    </cofactor>
</comment>
<evidence type="ECO:0000259" key="9">
    <source>
        <dbReference type="PROSITE" id="PS51918"/>
    </source>
</evidence>
<dbReference type="EMBL" id="SORO01000002">
    <property type="protein sequence ID" value="TDY68680.1"/>
    <property type="molecule type" value="Genomic_DNA"/>
</dbReference>
<keyword evidence="7" id="KW-0411">Iron-sulfur</keyword>
<dbReference type="GO" id="GO:0031419">
    <property type="term" value="F:cobalamin binding"/>
    <property type="evidence" value="ECO:0007669"/>
    <property type="project" value="InterPro"/>
</dbReference>
<sequence length="446" mass="50422">MSTRLKIALISPKGPLYRHRTGIFRKDLRAAPLTLTTLAALVPEDLNAEVKIYDEGIEDLPSHIDADLVGMTVITGSAPRSYELSKQFRNQGKIVILGGPHVTLLPEEATKNADSIVTGYAEESWPRLLRDFQTKTLKKRYFMDSSFSLEKKENLPFAKRDLLNQKGYKTLNTFEATRGCIHNCEFCVVPAAWGRKPYQKPIAHIVEDIKQRKTKQVLFYDLNLIANKTYAKELFAALIPLKIYWVGLSTTLVGRDPELLDLMVRSGCKGLLIGFESISKNTLKNTNKSFNDPDGYSELIKKLHKAGIIINGTFVFGNDDDDINTFAAVRDFVLENKIGLPRFSILTPFPGTALFKRLESEGRIIDRDWSKYDGQHIVFQPKNMTAEQLQIGHEQVWKEVYSIKGIGKRVFGNLTKIFPIVIGANSAYRYYANNLSRFYTCRGGLV</sequence>
<evidence type="ECO:0000313" key="11">
    <source>
        <dbReference type="Proteomes" id="UP000294684"/>
    </source>
</evidence>
<evidence type="ECO:0000256" key="6">
    <source>
        <dbReference type="ARBA" id="ARBA00023004"/>
    </source>
</evidence>
<keyword evidence="5" id="KW-0479">Metal-binding</keyword>
<dbReference type="InterPro" id="IPR006638">
    <property type="entry name" value="Elp3/MiaA/NifB-like_rSAM"/>
</dbReference>
<dbReference type="GO" id="GO:0051539">
    <property type="term" value="F:4 iron, 4 sulfur cluster binding"/>
    <property type="evidence" value="ECO:0007669"/>
    <property type="project" value="UniProtKB-KW"/>
</dbReference>
<dbReference type="SUPFAM" id="SSF102114">
    <property type="entry name" value="Radical SAM enzymes"/>
    <property type="match status" value="1"/>
</dbReference>
<evidence type="ECO:0000313" key="10">
    <source>
        <dbReference type="EMBL" id="TDY68680.1"/>
    </source>
</evidence>
<proteinExistence type="predicted"/>
<keyword evidence="2" id="KW-0489">Methyltransferase</keyword>
<evidence type="ECO:0000256" key="2">
    <source>
        <dbReference type="ARBA" id="ARBA00022603"/>
    </source>
</evidence>
<dbReference type="InterPro" id="IPR058240">
    <property type="entry name" value="rSAM_sf"/>
</dbReference>
<keyword evidence="3" id="KW-0808">Transferase</keyword>
<dbReference type="InterPro" id="IPR006158">
    <property type="entry name" value="Cobalamin-bd"/>
</dbReference>
<dbReference type="Gene3D" id="3.40.50.280">
    <property type="entry name" value="Cobalamin-binding domain"/>
    <property type="match status" value="1"/>
</dbReference>
<dbReference type="CDD" id="cd02068">
    <property type="entry name" value="radical_SAM_B12_BD"/>
    <property type="match status" value="1"/>
</dbReference>
<dbReference type="Proteomes" id="UP000294684">
    <property type="component" value="Unassembled WGS sequence"/>
</dbReference>
<evidence type="ECO:0000256" key="3">
    <source>
        <dbReference type="ARBA" id="ARBA00022679"/>
    </source>
</evidence>
<keyword evidence="6" id="KW-0408">Iron</keyword>
<dbReference type="GO" id="GO:0003824">
    <property type="term" value="F:catalytic activity"/>
    <property type="evidence" value="ECO:0007669"/>
    <property type="project" value="InterPro"/>
</dbReference>
<evidence type="ECO:0000256" key="4">
    <source>
        <dbReference type="ARBA" id="ARBA00022691"/>
    </source>
</evidence>
<dbReference type="SFLD" id="SFLDS00029">
    <property type="entry name" value="Radical_SAM"/>
    <property type="match status" value="1"/>
</dbReference>
<dbReference type="OrthoDB" id="9801424at2"/>
<dbReference type="PROSITE" id="PS51918">
    <property type="entry name" value="RADICAL_SAM"/>
    <property type="match status" value="1"/>
</dbReference>
<keyword evidence="11" id="KW-1185">Reference proteome</keyword>
<name>A0A4R8MTQ1_LEPME</name>
<evidence type="ECO:0000259" key="8">
    <source>
        <dbReference type="PROSITE" id="PS51332"/>
    </source>
</evidence>
<dbReference type="SFLD" id="SFLDG01082">
    <property type="entry name" value="B12-binding_domain_containing"/>
    <property type="match status" value="1"/>
</dbReference>
<dbReference type="GeneID" id="79828469"/>
<dbReference type="Pfam" id="PF13282">
    <property type="entry name" value="DUF4070"/>
    <property type="match status" value="1"/>
</dbReference>